<feature type="compositionally biased region" description="Basic and acidic residues" evidence="2">
    <location>
        <begin position="301"/>
        <end position="314"/>
    </location>
</feature>
<keyword evidence="3" id="KW-0812">Transmembrane</keyword>
<feature type="compositionally biased region" description="Polar residues" evidence="2">
    <location>
        <begin position="23"/>
        <end position="32"/>
    </location>
</feature>
<feature type="region of interest" description="Disordered" evidence="2">
    <location>
        <begin position="1"/>
        <end position="38"/>
    </location>
</feature>
<evidence type="ECO:0000256" key="2">
    <source>
        <dbReference type="SAM" id="MobiDB-lite"/>
    </source>
</evidence>
<dbReference type="PANTHER" id="PTHR31286:SF180">
    <property type="entry name" value="OS10G0362600 PROTEIN"/>
    <property type="match status" value="1"/>
</dbReference>
<feature type="compositionally biased region" description="Basic and acidic residues" evidence="2">
    <location>
        <begin position="349"/>
        <end position="359"/>
    </location>
</feature>
<keyword evidence="3" id="KW-0472">Membrane</keyword>
<evidence type="ECO:0000259" key="5">
    <source>
        <dbReference type="Pfam" id="PF14392"/>
    </source>
</evidence>
<name>A0AAD8RHJ8_LOLMU</name>
<dbReference type="Pfam" id="PF14392">
    <property type="entry name" value="zf-CCHC_4"/>
    <property type="match status" value="1"/>
</dbReference>
<evidence type="ECO:0000256" key="1">
    <source>
        <dbReference type="SAM" id="Coils"/>
    </source>
</evidence>
<feature type="transmembrane region" description="Helical" evidence="3">
    <location>
        <begin position="65"/>
        <end position="85"/>
    </location>
</feature>
<feature type="compositionally biased region" description="Low complexity" evidence="2">
    <location>
        <begin position="1"/>
        <end position="22"/>
    </location>
</feature>
<protein>
    <recommendedName>
        <fullName evidence="8">CCHC-type domain-containing protein</fullName>
    </recommendedName>
</protein>
<keyword evidence="3" id="KW-1133">Transmembrane helix</keyword>
<comment type="caution">
    <text evidence="6">The sequence shown here is derived from an EMBL/GenBank/DDBJ whole genome shotgun (WGS) entry which is preliminary data.</text>
</comment>
<evidence type="ECO:0008006" key="8">
    <source>
        <dbReference type="Google" id="ProtNLM"/>
    </source>
</evidence>
<dbReference type="Proteomes" id="UP001231189">
    <property type="component" value="Unassembled WGS sequence"/>
</dbReference>
<sequence length="603" mass="67102">MLNNTTTNPTAVTTTTATSTSTMLANRASSSAQRKDKQIMNMDEAEASVQPIIVDMAKARGLNPIRLLAVGVFLSVIAITSKQLMGYMRNIWKVRGNMNTNQFADKRFLIEFSEEGDFEHVTSGGPWSYKDDAVLVRKLEEGEDPEMAQFEAVPIWVQYKKIPFYLLTKKLARDLAARTGEYICIDNNARGDLNDKILRARVWMPIGRPLLRGIPIEDEFTDEEVMVSLRYERLPNFCLFCGLVGHSKQNCDRPEMPKPIRYKPTLCAPPTSRHDLRSWPLPEKLGERRRTPNYSLPWRSGENDAEKKKGSEPRHTAIVAQVADKVQKMSVQDGENNNKNHNGAIRISPAKETRGKNSIDKPATYTNLITDMNANKTNKNATATSSTSAPAKRVSLEQLQIALDLAADNVKAKAQEEDTRSTVEVPEEQQKKKEARWKRTPRDTKVDINKTSTLTTQVGDLGAQRSRPELEVEDAGWEPSLKRKIITPVPSLKQCLGKENLRKLREEENMKLLENNRMNVNSAVTESSGESIDILLDSNTRGKLVIGRETGEGAQTGEGEELRTAEGRAAMDKQLGQNGGKDATGPGAAGKLSGADVSAWQDR</sequence>
<feature type="domain" description="DUF4283" evidence="4">
    <location>
        <begin position="70"/>
        <end position="146"/>
    </location>
</feature>
<proteinExistence type="predicted"/>
<dbReference type="InterPro" id="IPR040256">
    <property type="entry name" value="At4g02000-like"/>
</dbReference>
<feature type="region of interest" description="Disordered" evidence="2">
    <location>
        <begin position="414"/>
        <end position="443"/>
    </location>
</feature>
<keyword evidence="7" id="KW-1185">Reference proteome</keyword>
<keyword evidence="1" id="KW-0175">Coiled coil</keyword>
<organism evidence="6 7">
    <name type="scientific">Lolium multiflorum</name>
    <name type="common">Italian ryegrass</name>
    <name type="synonym">Lolium perenne subsp. multiflorum</name>
    <dbReference type="NCBI Taxonomy" id="4521"/>
    <lineage>
        <taxon>Eukaryota</taxon>
        <taxon>Viridiplantae</taxon>
        <taxon>Streptophyta</taxon>
        <taxon>Embryophyta</taxon>
        <taxon>Tracheophyta</taxon>
        <taxon>Spermatophyta</taxon>
        <taxon>Magnoliopsida</taxon>
        <taxon>Liliopsida</taxon>
        <taxon>Poales</taxon>
        <taxon>Poaceae</taxon>
        <taxon>BOP clade</taxon>
        <taxon>Pooideae</taxon>
        <taxon>Poodae</taxon>
        <taxon>Poeae</taxon>
        <taxon>Poeae Chloroplast Group 2 (Poeae type)</taxon>
        <taxon>Loliodinae</taxon>
        <taxon>Loliinae</taxon>
        <taxon>Lolium</taxon>
    </lineage>
</organism>
<feature type="coiled-coil region" evidence="1">
    <location>
        <begin position="496"/>
        <end position="523"/>
    </location>
</feature>
<feature type="region of interest" description="Disordered" evidence="2">
    <location>
        <begin position="277"/>
        <end position="314"/>
    </location>
</feature>
<gene>
    <name evidence="6" type="ORF">QYE76_025226</name>
</gene>
<dbReference type="AlphaFoldDB" id="A0AAD8RHJ8"/>
<evidence type="ECO:0000313" key="6">
    <source>
        <dbReference type="EMBL" id="KAK1619709.1"/>
    </source>
</evidence>
<dbReference type="InterPro" id="IPR025558">
    <property type="entry name" value="DUF4283"/>
</dbReference>
<dbReference type="InterPro" id="IPR025836">
    <property type="entry name" value="Zn_knuckle_CX2CX4HX4C"/>
</dbReference>
<feature type="region of interest" description="Disordered" evidence="2">
    <location>
        <begin position="548"/>
        <end position="603"/>
    </location>
</feature>
<dbReference type="EMBL" id="JAUUTY010000006">
    <property type="protein sequence ID" value="KAK1619709.1"/>
    <property type="molecule type" value="Genomic_DNA"/>
</dbReference>
<dbReference type="PANTHER" id="PTHR31286">
    <property type="entry name" value="GLYCINE-RICH CELL WALL STRUCTURAL PROTEIN 1.8-LIKE"/>
    <property type="match status" value="1"/>
</dbReference>
<evidence type="ECO:0000256" key="3">
    <source>
        <dbReference type="SAM" id="Phobius"/>
    </source>
</evidence>
<evidence type="ECO:0000313" key="7">
    <source>
        <dbReference type="Proteomes" id="UP001231189"/>
    </source>
</evidence>
<feature type="region of interest" description="Disordered" evidence="2">
    <location>
        <begin position="332"/>
        <end position="362"/>
    </location>
</feature>
<feature type="domain" description="Zinc knuckle CX2CX4HX4C" evidence="5">
    <location>
        <begin position="223"/>
        <end position="252"/>
    </location>
</feature>
<feature type="compositionally biased region" description="Basic and acidic residues" evidence="2">
    <location>
        <begin position="560"/>
        <end position="571"/>
    </location>
</feature>
<dbReference type="Pfam" id="PF14111">
    <property type="entry name" value="DUF4283"/>
    <property type="match status" value="1"/>
</dbReference>
<accession>A0AAD8RHJ8</accession>
<evidence type="ECO:0000259" key="4">
    <source>
        <dbReference type="Pfam" id="PF14111"/>
    </source>
</evidence>
<feature type="compositionally biased region" description="Polar residues" evidence="2">
    <location>
        <begin position="332"/>
        <end position="341"/>
    </location>
</feature>
<reference evidence="6" key="1">
    <citation type="submission" date="2023-07" db="EMBL/GenBank/DDBJ databases">
        <title>A chromosome-level genome assembly of Lolium multiflorum.</title>
        <authorList>
            <person name="Chen Y."/>
            <person name="Copetti D."/>
            <person name="Kolliker R."/>
            <person name="Studer B."/>
        </authorList>
    </citation>
    <scope>NUCLEOTIDE SEQUENCE</scope>
    <source>
        <strain evidence="6">02402/16</strain>
        <tissue evidence="6">Leaf</tissue>
    </source>
</reference>